<dbReference type="GeneID" id="40329270"/>
<sequence length="969" mass="109117">MGASFGELSVLFGEPRQFILRAQTTCDVWCLSCQSFTSTVRRDDALRRNLLSKAAALRMRWLGEQRYTASLAQVLRESCELFREAPDSFIRLVQERMEPVVYPPATLLTSISSRCGEMFLILHGRVTSIVDGVAEYGPGSVIGEPTIIDHRWPLGLVSKSMVEGWKLSRPHLRDALHRIEILRRHSGEVGSHIQQLMQKVFASPHPPCDVDIVGRPRMPLVGPPPRGRTYMEFAMWLAEVQLKAICFRFRDYIKWDDISYSASPVEAPSRASITSSASARCTSIPDAGSFSFQSMAGSGVHAARRGKKNVSTRPRKANRLVVGSNFPFYVNLAIVHQPFTQPLLRKPLSVFRKEKEQEEEETFFVRQRAITASPNARVRVSMMPQLEQLKTLFEGRDKLHKVETRQHEPVEMQQDRLDPVKVTRFGCPPPVHIFLQGSRPRVQITVEEAISVGYVLQFPDAKNIQACVSHIDSDVTIGLPQHRQRRREMALTPNIRHHRRCFLFAASQLDENGKEEALVKAVAVKDAEDNEKAQHLATLLMSKMPEAEPRLNVLQAAGAREDSGLPSDWQRSFLFCSLSGTASPSKQTLSGRQALSPSKEQDESVFLRQLRNNPEKAMRSLRSRLSLPLENSESEAPGNEGSHQFPDNLPNLSSKTQGNDLLDRLRRASDVHEVKLPENSFTGVPPRPPSSLPNENEPDKVGEEGEGQLDSFMGGESAPLFVDGYGQLGSSASHPMAETQAHQELPVGVVPPELNRRKSSIGPYESKRDDVSARAPCNFVMPTVREAIVTMRRMQRDVEGLNAVAEEQKRERLQRSRCRVDGKPAFVTDASLLAEYKRMADDWAITYKDKARDPLYTSTIPPLLLAEAGTDYLAEEYQVIRHQQTTESNTTHGVEEWRGELEAKDRHSRKDDSEVRKKVSTHVMTFVGPRKLGLHSKPLESPLSHLTQEEYQQWLEERDAVFRAARRLP</sequence>
<feature type="region of interest" description="Disordered" evidence="2">
    <location>
        <begin position="581"/>
        <end position="657"/>
    </location>
</feature>
<dbReference type="VEuPathDB" id="TriTrypDB:TRSC58_01404"/>
<keyword evidence="5" id="KW-1185">Reference proteome</keyword>
<reference evidence="4 5" key="1">
    <citation type="journal article" date="2018" name="BMC Genomics">
        <title>Genomic comparison of Trypanosoma conorhini and Trypanosoma rangeli to Trypanosoma cruzi strains of high and low virulence.</title>
        <authorList>
            <person name="Bradwell K.R."/>
            <person name="Koparde V.N."/>
            <person name="Matveyev A.V."/>
            <person name="Serrano M.G."/>
            <person name="Alves J.M."/>
            <person name="Parikh H."/>
            <person name="Huang B."/>
            <person name="Lee V."/>
            <person name="Espinosa-Alvarez O."/>
            <person name="Ortiz P.A."/>
            <person name="Costa-Martins A.G."/>
            <person name="Teixeira M.M."/>
            <person name="Buck G.A."/>
        </authorList>
    </citation>
    <scope>NUCLEOTIDE SEQUENCE [LARGE SCALE GENOMIC DNA]</scope>
    <source>
        <strain evidence="4 5">AM80</strain>
    </source>
</reference>
<feature type="compositionally biased region" description="Basic and acidic residues" evidence="2">
    <location>
        <begin position="893"/>
        <end position="916"/>
    </location>
</feature>
<dbReference type="InterPro" id="IPR050866">
    <property type="entry name" value="CNG_cation_channel"/>
</dbReference>
<dbReference type="EMBL" id="MKGL01000175">
    <property type="protein sequence ID" value="RNF04060.1"/>
    <property type="molecule type" value="Genomic_DNA"/>
</dbReference>
<keyword evidence="1" id="KW-0406">Ion transport</keyword>
<feature type="compositionally biased region" description="Polar residues" evidence="2">
    <location>
        <begin position="581"/>
        <end position="598"/>
    </location>
</feature>
<dbReference type="InterPro" id="IPR000595">
    <property type="entry name" value="cNMP-bd_dom"/>
</dbReference>
<proteinExistence type="predicted"/>
<feature type="region of interest" description="Disordered" evidence="2">
    <location>
        <begin position="673"/>
        <end position="768"/>
    </location>
</feature>
<dbReference type="SUPFAM" id="SSF51206">
    <property type="entry name" value="cAMP-binding domain-like"/>
    <property type="match status" value="2"/>
</dbReference>
<dbReference type="GO" id="GO:0005221">
    <property type="term" value="F:intracellularly cyclic nucleotide-activated monoatomic cation channel activity"/>
    <property type="evidence" value="ECO:0007669"/>
    <property type="project" value="InterPro"/>
</dbReference>
<evidence type="ECO:0000313" key="5">
    <source>
        <dbReference type="Proteomes" id="UP000283634"/>
    </source>
</evidence>
<dbReference type="Gene3D" id="2.60.120.10">
    <property type="entry name" value="Jelly Rolls"/>
    <property type="match status" value="2"/>
</dbReference>
<organism evidence="4 5">
    <name type="scientific">Trypanosoma rangeli</name>
    <dbReference type="NCBI Taxonomy" id="5698"/>
    <lineage>
        <taxon>Eukaryota</taxon>
        <taxon>Discoba</taxon>
        <taxon>Euglenozoa</taxon>
        <taxon>Kinetoplastea</taxon>
        <taxon>Metakinetoplastina</taxon>
        <taxon>Trypanosomatida</taxon>
        <taxon>Trypanosomatidae</taxon>
        <taxon>Trypanosoma</taxon>
        <taxon>Herpetosoma</taxon>
    </lineage>
</organism>
<feature type="domain" description="Cyclic nucleotide-binding" evidence="3">
    <location>
        <begin position="81"/>
        <end position="184"/>
    </location>
</feature>
<evidence type="ECO:0000256" key="2">
    <source>
        <dbReference type="SAM" id="MobiDB-lite"/>
    </source>
</evidence>
<evidence type="ECO:0000256" key="1">
    <source>
        <dbReference type="ARBA" id="ARBA00023286"/>
    </source>
</evidence>
<feature type="region of interest" description="Disordered" evidence="2">
    <location>
        <begin position="885"/>
        <end position="916"/>
    </location>
</feature>
<dbReference type="OrthoDB" id="2021138at2759"/>
<dbReference type="InterPro" id="IPR014710">
    <property type="entry name" value="RmlC-like_jellyroll"/>
</dbReference>
<dbReference type="AlphaFoldDB" id="A0A3S5IR31"/>
<keyword evidence="1" id="KW-0813">Transport</keyword>
<feature type="compositionally biased region" description="Low complexity" evidence="2">
    <location>
        <begin position="623"/>
        <end position="635"/>
    </location>
</feature>
<dbReference type="GO" id="GO:0044877">
    <property type="term" value="F:protein-containing complex binding"/>
    <property type="evidence" value="ECO:0007669"/>
    <property type="project" value="TreeGrafter"/>
</dbReference>
<keyword evidence="1" id="KW-1071">Ligand-gated ion channel</keyword>
<evidence type="ECO:0000313" key="4">
    <source>
        <dbReference type="EMBL" id="RNF04060.1"/>
    </source>
</evidence>
<dbReference type="PROSITE" id="PS50042">
    <property type="entry name" value="CNMP_BINDING_3"/>
    <property type="match status" value="2"/>
</dbReference>
<dbReference type="Proteomes" id="UP000283634">
    <property type="component" value="Unassembled WGS sequence"/>
</dbReference>
<name>A0A3S5IR31_TRYRA</name>
<gene>
    <name evidence="4" type="ORF">TraAM80_05337</name>
</gene>
<keyword evidence="1" id="KW-0407">Ion channel</keyword>
<dbReference type="CDD" id="cd00038">
    <property type="entry name" value="CAP_ED"/>
    <property type="match status" value="2"/>
</dbReference>
<evidence type="ECO:0000259" key="3">
    <source>
        <dbReference type="PROSITE" id="PS50042"/>
    </source>
</evidence>
<accession>A0A3S5IR31</accession>
<dbReference type="RefSeq" id="XP_029237883.1">
    <property type="nucleotide sequence ID" value="XM_029382220.1"/>
</dbReference>
<dbReference type="SMART" id="SM00100">
    <property type="entry name" value="cNMP"/>
    <property type="match status" value="1"/>
</dbReference>
<protein>
    <recommendedName>
        <fullName evidence="3">Cyclic nucleotide-binding domain-containing protein</fullName>
    </recommendedName>
</protein>
<dbReference type="PANTHER" id="PTHR45638:SF11">
    <property type="entry name" value="CYCLIC NUCLEOTIDE-GATED CATION CHANNEL SUBUNIT A"/>
    <property type="match status" value="1"/>
</dbReference>
<comment type="caution">
    <text evidence="4">The sequence shown here is derived from an EMBL/GenBank/DDBJ whole genome shotgun (WGS) entry which is preliminary data.</text>
</comment>
<dbReference type="PANTHER" id="PTHR45638">
    <property type="entry name" value="CYCLIC NUCLEOTIDE-GATED CATION CHANNEL SUBUNIT A"/>
    <property type="match status" value="1"/>
</dbReference>
<feature type="domain" description="Cyclic nucleotide-binding" evidence="3">
    <location>
        <begin position="1"/>
        <end position="57"/>
    </location>
</feature>
<dbReference type="InterPro" id="IPR018490">
    <property type="entry name" value="cNMP-bd_dom_sf"/>
</dbReference>
<dbReference type="OMA" id="YVRWEDI"/>